<evidence type="ECO:0000256" key="6">
    <source>
        <dbReference type="ARBA" id="ARBA00023187"/>
    </source>
</evidence>
<dbReference type="OMA" id="HESEDPC"/>
<dbReference type="InterPro" id="IPR022209">
    <property type="entry name" value="CWC25"/>
</dbReference>
<evidence type="ECO:0000256" key="8">
    <source>
        <dbReference type="SAM" id="MobiDB-lite"/>
    </source>
</evidence>
<gene>
    <name evidence="9" type="primary">WBGene00114985</name>
</gene>
<comment type="similarity">
    <text evidence="2">Belongs to the CWC25 family.</text>
</comment>
<evidence type="ECO:0000256" key="2">
    <source>
        <dbReference type="ARBA" id="ARBA00006695"/>
    </source>
</evidence>
<feature type="compositionally biased region" description="Basic and acidic residues" evidence="8">
    <location>
        <begin position="157"/>
        <end position="167"/>
    </location>
</feature>
<feature type="compositionally biased region" description="Basic residues" evidence="8">
    <location>
        <begin position="144"/>
        <end position="156"/>
    </location>
</feature>
<feature type="compositionally biased region" description="Basic and acidic residues" evidence="8">
    <location>
        <begin position="181"/>
        <end position="329"/>
    </location>
</feature>
<keyword evidence="4" id="KW-0747">Spliceosome</keyword>
<keyword evidence="7" id="KW-0539">Nucleus</keyword>
<dbReference type="Proteomes" id="UP000005239">
    <property type="component" value="Unassembled WGS sequence"/>
</dbReference>
<feature type="compositionally biased region" description="Basic residues" evidence="8">
    <location>
        <begin position="118"/>
        <end position="129"/>
    </location>
</feature>
<organism evidence="9 10">
    <name type="scientific">Pristionchus pacificus</name>
    <name type="common">Parasitic nematode worm</name>
    <dbReference type="NCBI Taxonomy" id="54126"/>
    <lineage>
        <taxon>Eukaryota</taxon>
        <taxon>Metazoa</taxon>
        <taxon>Ecdysozoa</taxon>
        <taxon>Nematoda</taxon>
        <taxon>Chromadorea</taxon>
        <taxon>Rhabditida</taxon>
        <taxon>Rhabditina</taxon>
        <taxon>Diplogasteromorpha</taxon>
        <taxon>Diplogasteroidea</taxon>
        <taxon>Neodiplogasteridae</taxon>
        <taxon>Pristionchus</taxon>
    </lineage>
</organism>
<keyword evidence="10" id="KW-1185">Reference proteome</keyword>
<feature type="region of interest" description="Disordered" evidence="8">
    <location>
        <begin position="112"/>
        <end position="484"/>
    </location>
</feature>
<evidence type="ECO:0000256" key="7">
    <source>
        <dbReference type="ARBA" id="ARBA00023242"/>
    </source>
</evidence>
<keyword evidence="5" id="KW-0175">Coiled coil</keyword>
<proteinExistence type="inferred from homology"/>
<evidence type="ECO:0000256" key="5">
    <source>
        <dbReference type="ARBA" id="ARBA00023054"/>
    </source>
</evidence>
<keyword evidence="3" id="KW-0507">mRNA processing</keyword>
<reference evidence="10" key="1">
    <citation type="journal article" date="2008" name="Nat. Genet.">
        <title>The Pristionchus pacificus genome provides a unique perspective on nematode lifestyle and parasitism.</title>
        <authorList>
            <person name="Dieterich C."/>
            <person name="Clifton S.W."/>
            <person name="Schuster L.N."/>
            <person name="Chinwalla A."/>
            <person name="Delehaunty K."/>
            <person name="Dinkelacker I."/>
            <person name="Fulton L."/>
            <person name="Fulton R."/>
            <person name="Godfrey J."/>
            <person name="Minx P."/>
            <person name="Mitreva M."/>
            <person name="Roeseler W."/>
            <person name="Tian H."/>
            <person name="Witte H."/>
            <person name="Yang S.P."/>
            <person name="Wilson R.K."/>
            <person name="Sommer R.J."/>
        </authorList>
    </citation>
    <scope>NUCLEOTIDE SEQUENCE [LARGE SCALE GENOMIC DNA]</scope>
    <source>
        <strain evidence="10">PS312</strain>
    </source>
</reference>
<name>A0A454Y6U0_PRIPA</name>
<dbReference type="PANTHER" id="PTHR16196">
    <property type="entry name" value="CELL CYCLE CONTROL PROTEIN CWF25"/>
    <property type="match status" value="1"/>
</dbReference>
<evidence type="ECO:0000256" key="3">
    <source>
        <dbReference type="ARBA" id="ARBA00022664"/>
    </source>
</evidence>
<dbReference type="InterPro" id="IPR051376">
    <property type="entry name" value="CWC25_splicing_factor"/>
</dbReference>
<accession>A0A454Y6U0</accession>
<protein>
    <submittedName>
        <fullName evidence="9">Mog-3</fullName>
    </submittedName>
</protein>
<feature type="compositionally biased region" description="Basic and acidic residues" evidence="8">
    <location>
        <begin position="371"/>
        <end position="425"/>
    </location>
</feature>
<evidence type="ECO:0000256" key="1">
    <source>
        <dbReference type="ARBA" id="ARBA00004123"/>
    </source>
</evidence>
<comment type="subcellular location">
    <subcellularLocation>
        <location evidence="1">Nucleus</location>
    </subcellularLocation>
</comment>
<accession>A0A8R1YM89</accession>
<keyword evidence="6" id="KW-0508">mRNA splicing</keyword>
<dbReference type="PANTHER" id="PTHR16196:SF0">
    <property type="entry name" value="PRE-MRNA-SPLICING FACTOR CWC25 HOMOLOG"/>
    <property type="match status" value="1"/>
</dbReference>
<dbReference type="EnsemblMetazoa" id="PPA25431.1">
    <property type="protein sequence ID" value="PPA25431.1"/>
    <property type="gene ID" value="WBGene00114985"/>
</dbReference>
<dbReference type="OrthoDB" id="21123at2759"/>
<sequence>MSEHKGIGWMYDGVKADAHREDYLLGKTIDKNFEKYSDAVIVQKEEAVDALTKTRVVGTTSSLTSKVSSLPLNVMKSEDPLVAIKVLEESKRRDVMENPLTKLRFQKQMKEMMEKMAKKAAKKEKKRKREIGSSDDDSSSDEKRKKKKKEKKHKKEKNVSEDEERGRKEKKRKRQNSSSDDEPKKKESHRDERRSDRKDEKRNGREESRRSDDRREKSRDRSEERRRRRRDSSEEEMRKRKRRDSSEEEVRQTKRRDSSGDERRKRRDSNENERRQRRDENGESNRVRRDSNEDGRKMKKEETRRRDSSEEDRSDRNEKDKKRDFDSHIPAHLRPGSSSEYEREKNDYDKEEKAAKAKWEGYGLVGVKKKEKTEEKDVKNPYELKRIPKFTVHEKSERKKPLTEEEKATRLKEMESNVKWRDDLRVSNQRRTKLEDEKEEKDDDGRPASFVKPLLNSVAEGSMEDRLKQRKKQLQRGHGYMDKL</sequence>
<dbReference type="AlphaFoldDB" id="A0A454Y6U0"/>
<dbReference type="GO" id="GO:0000398">
    <property type="term" value="P:mRNA splicing, via spliceosome"/>
    <property type="evidence" value="ECO:0000318"/>
    <property type="project" value="GO_Central"/>
</dbReference>
<reference evidence="9" key="2">
    <citation type="submission" date="2022-06" db="UniProtKB">
        <authorList>
            <consortium name="EnsemblMetazoa"/>
        </authorList>
    </citation>
    <scope>IDENTIFICATION</scope>
    <source>
        <strain evidence="9">PS312</strain>
    </source>
</reference>
<evidence type="ECO:0000256" key="4">
    <source>
        <dbReference type="ARBA" id="ARBA00022728"/>
    </source>
</evidence>
<dbReference type="Pfam" id="PF12542">
    <property type="entry name" value="CWC25"/>
    <property type="match status" value="1"/>
</dbReference>
<evidence type="ECO:0000313" key="10">
    <source>
        <dbReference type="Proteomes" id="UP000005239"/>
    </source>
</evidence>
<evidence type="ECO:0000313" key="9">
    <source>
        <dbReference type="EnsemblMetazoa" id="PPA25431.1"/>
    </source>
</evidence>
<dbReference type="GO" id="GO:0005684">
    <property type="term" value="C:U2-type spliceosomal complex"/>
    <property type="evidence" value="ECO:0000318"/>
    <property type="project" value="GO_Central"/>
</dbReference>
<feature type="compositionally biased region" description="Basic and acidic residues" evidence="8">
    <location>
        <begin position="340"/>
        <end position="359"/>
    </location>
</feature>